<protein>
    <submittedName>
        <fullName evidence="1">Uncharacterized protein</fullName>
    </submittedName>
</protein>
<dbReference type="Proteomes" id="UP001152795">
    <property type="component" value="Unassembled WGS sequence"/>
</dbReference>
<reference evidence="1" key="1">
    <citation type="submission" date="2020-04" db="EMBL/GenBank/DDBJ databases">
        <authorList>
            <person name="Alioto T."/>
            <person name="Alioto T."/>
            <person name="Gomez Garrido J."/>
        </authorList>
    </citation>
    <scope>NUCLEOTIDE SEQUENCE</scope>
    <source>
        <strain evidence="1">A484AB</strain>
    </source>
</reference>
<evidence type="ECO:0000313" key="1">
    <source>
        <dbReference type="EMBL" id="CAB4031787.1"/>
    </source>
</evidence>
<accession>A0A6S7JKP4</accession>
<dbReference type="EMBL" id="CACRXK020017899">
    <property type="protein sequence ID" value="CAB4031787.1"/>
    <property type="molecule type" value="Genomic_DNA"/>
</dbReference>
<organism evidence="1 2">
    <name type="scientific">Paramuricea clavata</name>
    <name type="common">Red gorgonian</name>
    <name type="synonym">Violescent sea-whip</name>
    <dbReference type="NCBI Taxonomy" id="317549"/>
    <lineage>
        <taxon>Eukaryota</taxon>
        <taxon>Metazoa</taxon>
        <taxon>Cnidaria</taxon>
        <taxon>Anthozoa</taxon>
        <taxon>Octocorallia</taxon>
        <taxon>Malacalcyonacea</taxon>
        <taxon>Plexauridae</taxon>
        <taxon>Paramuricea</taxon>
    </lineage>
</organism>
<keyword evidence="2" id="KW-1185">Reference proteome</keyword>
<gene>
    <name evidence="1" type="ORF">PACLA_8A015832</name>
</gene>
<evidence type="ECO:0000313" key="2">
    <source>
        <dbReference type="Proteomes" id="UP001152795"/>
    </source>
</evidence>
<dbReference type="AlphaFoldDB" id="A0A6S7JKP4"/>
<proteinExistence type="predicted"/>
<sequence>MLGDTKGDITSVKPKCLDIFMYKRLEEEILLLEQEMVRFLCYYSDKIIPDLASCLDSLGKEDVPTVDMDENMLFFTVLELLCQ</sequence>
<comment type="caution">
    <text evidence="1">The sequence shown here is derived from an EMBL/GenBank/DDBJ whole genome shotgun (WGS) entry which is preliminary data.</text>
</comment>
<name>A0A6S7JKP4_PARCT</name>